<comment type="caution">
    <text evidence="1">The sequence shown here is derived from an EMBL/GenBank/DDBJ whole genome shotgun (WGS) entry which is preliminary data.</text>
</comment>
<accession>A0AAD7MLG4</accession>
<proteinExistence type="predicted"/>
<organism evidence="1 2">
    <name type="scientific">Mycena metata</name>
    <dbReference type="NCBI Taxonomy" id="1033252"/>
    <lineage>
        <taxon>Eukaryota</taxon>
        <taxon>Fungi</taxon>
        <taxon>Dikarya</taxon>
        <taxon>Basidiomycota</taxon>
        <taxon>Agaricomycotina</taxon>
        <taxon>Agaricomycetes</taxon>
        <taxon>Agaricomycetidae</taxon>
        <taxon>Agaricales</taxon>
        <taxon>Marasmiineae</taxon>
        <taxon>Mycenaceae</taxon>
        <taxon>Mycena</taxon>
    </lineage>
</organism>
<keyword evidence="2" id="KW-1185">Reference proteome</keyword>
<name>A0AAD7MLG4_9AGAR</name>
<evidence type="ECO:0000313" key="1">
    <source>
        <dbReference type="EMBL" id="KAJ7722698.1"/>
    </source>
</evidence>
<dbReference type="Proteomes" id="UP001215598">
    <property type="component" value="Unassembled WGS sequence"/>
</dbReference>
<evidence type="ECO:0000313" key="2">
    <source>
        <dbReference type="Proteomes" id="UP001215598"/>
    </source>
</evidence>
<reference evidence="1" key="1">
    <citation type="submission" date="2023-03" db="EMBL/GenBank/DDBJ databases">
        <title>Massive genome expansion in bonnet fungi (Mycena s.s.) driven by repeated elements and novel gene families across ecological guilds.</title>
        <authorList>
            <consortium name="Lawrence Berkeley National Laboratory"/>
            <person name="Harder C.B."/>
            <person name="Miyauchi S."/>
            <person name="Viragh M."/>
            <person name="Kuo A."/>
            <person name="Thoen E."/>
            <person name="Andreopoulos B."/>
            <person name="Lu D."/>
            <person name="Skrede I."/>
            <person name="Drula E."/>
            <person name="Henrissat B."/>
            <person name="Morin E."/>
            <person name="Kohler A."/>
            <person name="Barry K."/>
            <person name="LaButti K."/>
            <person name="Morin E."/>
            <person name="Salamov A."/>
            <person name="Lipzen A."/>
            <person name="Mereny Z."/>
            <person name="Hegedus B."/>
            <person name="Baldrian P."/>
            <person name="Stursova M."/>
            <person name="Weitz H."/>
            <person name="Taylor A."/>
            <person name="Grigoriev I.V."/>
            <person name="Nagy L.G."/>
            <person name="Martin F."/>
            <person name="Kauserud H."/>
        </authorList>
    </citation>
    <scope>NUCLEOTIDE SEQUENCE</scope>
    <source>
        <strain evidence="1">CBHHK182m</strain>
    </source>
</reference>
<dbReference type="EMBL" id="JARKIB010000217">
    <property type="protein sequence ID" value="KAJ7722698.1"/>
    <property type="molecule type" value="Genomic_DNA"/>
</dbReference>
<gene>
    <name evidence="1" type="ORF">B0H16DRAFT_1737605</name>
</gene>
<dbReference type="AlphaFoldDB" id="A0AAD7MLG4"/>
<sequence length="266" mass="29901">MQRWNVYAVNYQSIGSLHLSLGLGLLVDRLLCRHRLATLLVRALHVYQLNIGLAVVKPKMRWSGHGTSKKIPNNIVDEHSLLLYIKFCAERPKQDRKGNDIPGTFVGASQLKKLFFGALRIRKEQDANLLTLARTRPATSVIFYDSIKTRMDEALTLVTSLVWGHLAWTAQHASGNRGDDFRALKLAELQPTVLKHPDKLTDIWAVLGMQSEQKAGKRAMRTVAFYVSLARARCLPLQGHNPVYSTFIANAKPEMCPLGGFALYFH</sequence>
<protein>
    <submittedName>
        <fullName evidence="1">Uncharacterized protein</fullName>
    </submittedName>
</protein>